<evidence type="ECO:0000313" key="9">
    <source>
        <dbReference type="Ensembl" id="ENSPKIP00000002927.1"/>
    </source>
</evidence>
<dbReference type="AlphaFoldDB" id="A0A3B3Q8D7"/>
<evidence type="ECO:0000256" key="3">
    <source>
        <dbReference type="ARBA" id="ARBA00023015"/>
    </source>
</evidence>
<dbReference type="GO" id="GO:0005634">
    <property type="term" value="C:nucleus"/>
    <property type="evidence" value="ECO:0007669"/>
    <property type="project" value="UniProtKB-SubCell"/>
</dbReference>
<dbReference type="GO" id="GO:0045944">
    <property type="term" value="P:positive regulation of transcription by RNA polymerase II"/>
    <property type="evidence" value="ECO:0007669"/>
    <property type="project" value="TreeGrafter"/>
</dbReference>
<feature type="compositionally biased region" description="Basic and acidic residues" evidence="7">
    <location>
        <begin position="20"/>
        <end position="34"/>
    </location>
</feature>
<dbReference type="GO" id="GO:0051145">
    <property type="term" value="P:smooth muscle cell differentiation"/>
    <property type="evidence" value="ECO:0007669"/>
    <property type="project" value="TreeGrafter"/>
</dbReference>
<dbReference type="GeneTree" id="ENSGT00950000182979"/>
<dbReference type="PROSITE" id="PS50800">
    <property type="entry name" value="SAP"/>
    <property type="match status" value="1"/>
</dbReference>
<keyword evidence="4" id="KW-0175">Coiled coil</keyword>
<name>A0A3B3Q8D7_9TELE</name>
<protein>
    <submittedName>
        <fullName evidence="9">Myocardin related transcription factor Bb</fullName>
    </submittedName>
</protein>
<comment type="subcellular location">
    <subcellularLocation>
        <location evidence="1">Nucleus</location>
    </subcellularLocation>
</comment>
<dbReference type="FunFam" id="1.10.720.30:FF:000002">
    <property type="entry name" value="Myocardin related transcription factor A"/>
    <property type="match status" value="1"/>
</dbReference>
<evidence type="ECO:0000256" key="7">
    <source>
        <dbReference type="SAM" id="MobiDB-lite"/>
    </source>
</evidence>
<dbReference type="STRING" id="1676925.ENSPKIP00000002927"/>
<dbReference type="GO" id="GO:0003713">
    <property type="term" value="F:transcription coactivator activity"/>
    <property type="evidence" value="ECO:0007669"/>
    <property type="project" value="UniProtKB-ARBA"/>
</dbReference>
<keyword evidence="10" id="KW-1185">Reference proteome</keyword>
<dbReference type="SMART" id="SM00513">
    <property type="entry name" value="SAP"/>
    <property type="match status" value="1"/>
</dbReference>
<feature type="region of interest" description="Disordered" evidence="7">
    <location>
        <begin position="267"/>
        <end position="286"/>
    </location>
</feature>
<evidence type="ECO:0000256" key="1">
    <source>
        <dbReference type="ARBA" id="ARBA00004123"/>
    </source>
</evidence>
<dbReference type="Ensembl" id="ENSPKIT00000026883.1">
    <property type="protein sequence ID" value="ENSPKIP00000002927.1"/>
    <property type="gene ID" value="ENSPKIG00000020636.1"/>
</dbReference>
<keyword evidence="6" id="KW-0539">Nucleus</keyword>
<dbReference type="InterPro" id="IPR036361">
    <property type="entry name" value="SAP_dom_sf"/>
</dbReference>
<dbReference type="InterPro" id="IPR043451">
    <property type="entry name" value="Myocardin-like"/>
</dbReference>
<feature type="region of interest" description="Disordered" evidence="7">
    <location>
        <begin position="195"/>
        <end position="236"/>
    </location>
</feature>
<accession>A0A3B3Q8D7</accession>
<dbReference type="Proteomes" id="UP000261540">
    <property type="component" value="Unplaced"/>
</dbReference>
<dbReference type="PANTHER" id="PTHR22793">
    <property type="entry name" value="MYOCARDIN-RELATED TRANSCRIPTION FACTOR-RELATED"/>
    <property type="match status" value="1"/>
</dbReference>
<feature type="region of interest" description="Disordered" evidence="7">
    <location>
        <begin position="1"/>
        <end position="57"/>
    </location>
</feature>
<dbReference type="Pfam" id="PF02037">
    <property type="entry name" value="SAP"/>
    <property type="match status" value="1"/>
</dbReference>
<sequence>MTMSHYDVTRPFQQSQPKLPSDKTRSKKGREARPRVKKFKYHQYMPPEQRAAPGQPAMDSCYSRLLQQQQLFLQLQILSQQQCSGYRAALPADPGPAADGQKSPGVVALPSNGLSAPLLVSLPTATPPHSNHAATSHKPGPLPAKLDDMKVAELKCELKLRGLPVSGTKVDLIERLRPYQEKSSAPDTMDTLQGAAESASLTSPGSPGAGAEETESARGSPMGEDPGPSERDQQLHEKERQIEELMRQLEREQRLVEELKMQLEVEKRHQQGEPRMPSPVKEEGGVSPSCNPIHMAAHKQEKPLAPPGQDQVPMLPQFLLSHQPGASILLPVSLPARSTGPQPQPSLQAAVSTSAPGLIQASIPPMQLQDTEALAAQPHSEVHYMAQTLPASSAPTFQYTHSGQAVTEVPQCFLQSPPDRQPSPGRPPSQALHNGLAKQPPSQPTYILQPTAFTSHAPKIKDPPRYEEAVKQTRGLQASTQVSMATSQQMDDLFDVLIESGEMSPFTRQDPPAPAKTLTACVTTLPVGMVLSRPPPQVHEAPPSCRQPALAPSLPLMDELDHQLLEPPLSPMDTSSLCLPPPSFDGMDWMDLPLVGPLGATPAGGIFSSDIDTHDLQLQWD</sequence>
<reference evidence="9" key="1">
    <citation type="submission" date="2025-08" db="UniProtKB">
        <authorList>
            <consortium name="Ensembl"/>
        </authorList>
    </citation>
    <scope>IDENTIFICATION</scope>
</reference>
<organism evidence="9 10">
    <name type="scientific">Paramormyrops kingsleyae</name>
    <dbReference type="NCBI Taxonomy" id="1676925"/>
    <lineage>
        <taxon>Eukaryota</taxon>
        <taxon>Metazoa</taxon>
        <taxon>Chordata</taxon>
        <taxon>Craniata</taxon>
        <taxon>Vertebrata</taxon>
        <taxon>Euteleostomi</taxon>
        <taxon>Actinopterygii</taxon>
        <taxon>Neopterygii</taxon>
        <taxon>Teleostei</taxon>
        <taxon>Osteoglossocephala</taxon>
        <taxon>Osteoglossomorpha</taxon>
        <taxon>Osteoglossiformes</taxon>
        <taxon>Mormyridae</taxon>
        <taxon>Paramormyrops</taxon>
    </lineage>
</organism>
<evidence type="ECO:0000256" key="2">
    <source>
        <dbReference type="ARBA" id="ARBA00022737"/>
    </source>
</evidence>
<feature type="domain" description="SAP" evidence="8">
    <location>
        <begin position="146"/>
        <end position="180"/>
    </location>
</feature>
<proteinExistence type="predicted"/>
<evidence type="ECO:0000256" key="5">
    <source>
        <dbReference type="ARBA" id="ARBA00023163"/>
    </source>
</evidence>
<dbReference type="SUPFAM" id="SSF68906">
    <property type="entry name" value="SAP domain"/>
    <property type="match status" value="1"/>
</dbReference>
<evidence type="ECO:0000313" key="10">
    <source>
        <dbReference type="Proteomes" id="UP000261540"/>
    </source>
</evidence>
<dbReference type="PANTHER" id="PTHR22793:SF5">
    <property type="entry name" value="MYOCARDIN-RELATED TRANSCRIPTION FACTOR B"/>
    <property type="match status" value="1"/>
</dbReference>
<dbReference type="InterPro" id="IPR003034">
    <property type="entry name" value="SAP_dom"/>
</dbReference>
<evidence type="ECO:0000256" key="4">
    <source>
        <dbReference type="ARBA" id="ARBA00023054"/>
    </source>
</evidence>
<reference evidence="9" key="2">
    <citation type="submission" date="2025-09" db="UniProtKB">
        <authorList>
            <consortium name="Ensembl"/>
        </authorList>
    </citation>
    <scope>IDENTIFICATION</scope>
</reference>
<feature type="region of interest" description="Disordered" evidence="7">
    <location>
        <begin position="123"/>
        <end position="144"/>
    </location>
</feature>
<evidence type="ECO:0000256" key="6">
    <source>
        <dbReference type="ARBA" id="ARBA00023242"/>
    </source>
</evidence>
<feature type="region of interest" description="Disordered" evidence="7">
    <location>
        <begin position="413"/>
        <end position="447"/>
    </location>
</feature>
<dbReference type="Gene3D" id="1.10.720.30">
    <property type="entry name" value="SAP domain"/>
    <property type="match status" value="1"/>
</dbReference>
<evidence type="ECO:0000259" key="8">
    <source>
        <dbReference type="PROSITE" id="PS50800"/>
    </source>
</evidence>
<feature type="compositionally biased region" description="Polar residues" evidence="7">
    <location>
        <begin position="123"/>
        <end position="134"/>
    </location>
</feature>
<keyword evidence="5" id="KW-0804">Transcription</keyword>
<keyword evidence="2" id="KW-0677">Repeat</keyword>
<keyword evidence="3" id="KW-0805">Transcription regulation</keyword>